<dbReference type="Proteomes" id="UP000236743">
    <property type="component" value="Unassembled WGS sequence"/>
</dbReference>
<dbReference type="PANTHER" id="PTHR30024">
    <property type="entry name" value="ALIPHATIC SULFONATES-BINDING PROTEIN-RELATED"/>
    <property type="match status" value="1"/>
</dbReference>
<keyword evidence="3" id="KW-1003">Cell membrane</keyword>
<evidence type="ECO:0000313" key="6">
    <source>
        <dbReference type="EMBL" id="SEG74092.1"/>
    </source>
</evidence>
<proteinExistence type="predicted"/>
<dbReference type="Pfam" id="PF13379">
    <property type="entry name" value="NMT1_2"/>
    <property type="match status" value="1"/>
</dbReference>
<evidence type="ECO:0000256" key="1">
    <source>
        <dbReference type="ARBA" id="ARBA00004308"/>
    </source>
</evidence>
<evidence type="ECO:0000313" key="7">
    <source>
        <dbReference type="Proteomes" id="UP000236743"/>
    </source>
</evidence>
<keyword evidence="5" id="KW-0472">Membrane</keyword>
<keyword evidence="7" id="KW-1185">Reference proteome</keyword>
<evidence type="ECO:0000256" key="2">
    <source>
        <dbReference type="ARBA" id="ARBA00022448"/>
    </source>
</evidence>
<dbReference type="AlphaFoldDB" id="A0A1H6CMA6"/>
<name>A0A1H6CMA6_9HYPH</name>
<dbReference type="EMBL" id="FNUY01000011">
    <property type="protein sequence ID" value="SEG74092.1"/>
    <property type="molecule type" value="Genomic_DNA"/>
</dbReference>
<dbReference type="Gene3D" id="3.40.190.10">
    <property type="entry name" value="Periplasmic binding protein-like II"/>
    <property type="match status" value="2"/>
</dbReference>
<reference evidence="6 7" key="1">
    <citation type="submission" date="2016-10" db="EMBL/GenBank/DDBJ databases">
        <authorList>
            <person name="de Groot N.N."/>
        </authorList>
    </citation>
    <scope>NUCLEOTIDE SEQUENCE [LARGE SCALE GENOMIC DNA]</scope>
    <source>
        <strain evidence="6 7">DSM 26656</strain>
    </source>
</reference>
<dbReference type="PANTHER" id="PTHR30024:SF43">
    <property type="entry name" value="BLL4572 PROTEIN"/>
    <property type="match status" value="1"/>
</dbReference>
<dbReference type="InterPro" id="IPR044527">
    <property type="entry name" value="NrtA/CpmA_ABC-bd_dom"/>
</dbReference>
<keyword evidence="2" id="KW-0813">Transport</keyword>
<keyword evidence="4" id="KW-0997">Cell inner membrane</keyword>
<protein>
    <submittedName>
        <fullName evidence="6">NitT/TauT family transport system ATP-binding protein</fullName>
    </submittedName>
</protein>
<keyword evidence="6" id="KW-0547">Nucleotide-binding</keyword>
<gene>
    <name evidence="6" type="ORF">SAMN04488115_11150</name>
</gene>
<evidence type="ECO:0000256" key="4">
    <source>
        <dbReference type="ARBA" id="ARBA00022519"/>
    </source>
</evidence>
<dbReference type="SUPFAM" id="SSF53850">
    <property type="entry name" value="Periplasmic binding protein-like II"/>
    <property type="match status" value="1"/>
</dbReference>
<dbReference type="CDD" id="cd13553">
    <property type="entry name" value="PBP2_NrtA_CpmA_like"/>
    <property type="match status" value="1"/>
</dbReference>
<accession>A0A1H6CMA6</accession>
<evidence type="ECO:0000256" key="5">
    <source>
        <dbReference type="ARBA" id="ARBA00023136"/>
    </source>
</evidence>
<organism evidence="6 7">
    <name type="scientific">Bosea lathyri</name>
    <dbReference type="NCBI Taxonomy" id="1036778"/>
    <lineage>
        <taxon>Bacteria</taxon>
        <taxon>Pseudomonadati</taxon>
        <taxon>Pseudomonadota</taxon>
        <taxon>Alphaproteobacteria</taxon>
        <taxon>Hyphomicrobiales</taxon>
        <taxon>Boseaceae</taxon>
        <taxon>Bosea</taxon>
    </lineage>
</organism>
<dbReference type="GO" id="GO:0012505">
    <property type="term" value="C:endomembrane system"/>
    <property type="evidence" value="ECO:0007669"/>
    <property type="project" value="UniProtKB-SubCell"/>
</dbReference>
<evidence type="ECO:0000256" key="3">
    <source>
        <dbReference type="ARBA" id="ARBA00022475"/>
    </source>
</evidence>
<comment type="subcellular location">
    <subcellularLocation>
        <location evidence="1">Endomembrane system</location>
    </subcellularLocation>
</comment>
<dbReference type="OrthoDB" id="570524at2"/>
<sequence>MTLHLRVGFMPLVDCALVILAKDEGFAEAEGLNLELVREVSWSNLRDKLNVRLLDAAHMLGPAAVAATLGIGGVKAPMAVPIALNLDGSAITISLRRFEEMARLADGDMADPAVSARALAAMIARRKASGLPPLTFAAVFGFSSHTYLLCEWMAEAGLKLGEDVRFEIVPPPQTVEALTSGRVDGFCAGAPWNAAAVAAGIGAMVLCGVDLRRNCPDKVLAWRADDAERRAAAVSKLNAAILRASDWACRPENRDRLAMHLSKPDRLALPQDILEPVLHGELRQGAGRPPRQIERFIRFDREALRPDPDHAHWILAGMEQAGQIVRSPEMTEQARAIFRPALFEGS</sequence>
<dbReference type="GO" id="GO:0005524">
    <property type="term" value="F:ATP binding"/>
    <property type="evidence" value="ECO:0007669"/>
    <property type="project" value="UniProtKB-KW"/>
</dbReference>
<keyword evidence="6" id="KW-0067">ATP-binding</keyword>
<dbReference type="RefSeq" id="WP_103874748.1">
    <property type="nucleotide sequence ID" value="NZ_FNUY01000011.1"/>
</dbReference>